<accession>A0ACC0F6S2</accession>
<evidence type="ECO:0000313" key="1">
    <source>
        <dbReference type="EMBL" id="KAI7984354.1"/>
    </source>
</evidence>
<proteinExistence type="predicted"/>
<organism evidence="1 2">
    <name type="scientific">Camellia lanceoleosa</name>
    <dbReference type="NCBI Taxonomy" id="1840588"/>
    <lineage>
        <taxon>Eukaryota</taxon>
        <taxon>Viridiplantae</taxon>
        <taxon>Streptophyta</taxon>
        <taxon>Embryophyta</taxon>
        <taxon>Tracheophyta</taxon>
        <taxon>Spermatophyta</taxon>
        <taxon>Magnoliopsida</taxon>
        <taxon>eudicotyledons</taxon>
        <taxon>Gunneridae</taxon>
        <taxon>Pentapetalae</taxon>
        <taxon>asterids</taxon>
        <taxon>Ericales</taxon>
        <taxon>Theaceae</taxon>
        <taxon>Camellia</taxon>
    </lineage>
</organism>
<comment type="caution">
    <text evidence="1">The sequence shown here is derived from an EMBL/GenBank/DDBJ whole genome shotgun (WGS) entry which is preliminary data.</text>
</comment>
<evidence type="ECO:0000313" key="2">
    <source>
        <dbReference type="Proteomes" id="UP001060215"/>
    </source>
</evidence>
<feature type="non-terminal residue" evidence="1">
    <location>
        <position position="1"/>
    </location>
</feature>
<name>A0ACC0F6S2_9ERIC</name>
<protein>
    <submittedName>
        <fullName evidence="1">Uncharacterized protein</fullName>
    </submittedName>
</protein>
<sequence>VYICVCYEIRVLVLKYFSLEAAVQLVQLVLCKVWENLFLDCHETAPPAKVNRNPDVDFLPSRSPAISASVKPSKIGSAPPKHKHILELYLAGYTPLHTSNFLLRKNKGLSPFLSLGTGRLKDTVHCSVEEQFAIFLHIVSHNVKNCPTKRYYKRSGETQPSVQMETPKEIHDNPRIKQWPSQNVLAACIFDLRFTYVLARWEGSASDSRILGCAISREHGITCPLGKYYLVDAGFPLLKHYNTPFRSTRYYLNEIRGRVPITAKELFNHRHSSLRNAIERAFGEVEAHESQQPIGDGKKRGKNIVWSKEMDKCLILELVHQANEGYKVDKGFKDQAYVAACSSLNSSFNLSLSREHYEMLSKSGFSWNPMTKMVESSDQANPDAKGLQGKKIEMLDELSIVCGNDQATGEWTCSGKDVNANYSKKTNDSEDEYSHLFNPIDNMVANDVGDIEGNEFATQQGNTSSQQPTLGKRNHRSSKTVTEQSKKSKGAELVTETMVAVATNMARLADAYEKSKPCIDYLELYKAVMDVEELDINSRMTAFEYLNGDPIKARAFLIYPQDMRYLFLIRQLSQGGPDGI</sequence>
<dbReference type="EMBL" id="CM045768">
    <property type="protein sequence ID" value="KAI7984354.1"/>
    <property type="molecule type" value="Genomic_DNA"/>
</dbReference>
<dbReference type="Proteomes" id="UP001060215">
    <property type="component" value="Chromosome 11"/>
</dbReference>
<gene>
    <name evidence="1" type="ORF">LOK49_LG15G01824</name>
</gene>
<keyword evidence="2" id="KW-1185">Reference proteome</keyword>
<reference evidence="1 2" key="1">
    <citation type="journal article" date="2022" name="Plant J.">
        <title>Chromosome-level genome of Camellia lanceoleosa provides a valuable resource for understanding genome evolution and self-incompatibility.</title>
        <authorList>
            <person name="Gong W."/>
            <person name="Xiao S."/>
            <person name="Wang L."/>
            <person name="Liao Z."/>
            <person name="Chang Y."/>
            <person name="Mo W."/>
            <person name="Hu G."/>
            <person name="Li W."/>
            <person name="Zhao G."/>
            <person name="Zhu H."/>
            <person name="Hu X."/>
            <person name="Ji K."/>
            <person name="Xiang X."/>
            <person name="Song Q."/>
            <person name="Yuan D."/>
            <person name="Jin S."/>
            <person name="Zhang L."/>
        </authorList>
    </citation>
    <scope>NUCLEOTIDE SEQUENCE [LARGE SCALE GENOMIC DNA]</scope>
    <source>
        <strain evidence="1">SQ_2022a</strain>
    </source>
</reference>